<accession>A0ABV6DGS9</accession>
<protein>
    <submittedName>
        <fullName evidence="7">ABC transporter permease</fullName>
    </submittedName>
</protein>
<feature type="transmembrane region" description="Helical" evidence="6">
    <location>
        <begin position="12"/>
        <end position="36"/>
    </location>
</feature>
<name>A0ABV6DGS9_9BACL</name>
<keyword evidence="5 6" id="KW-0472">Membrane</keyword>
<dbReference type="Pfam" id="PF02653">
    <property type="entry name" value="BPD_transp_2"/>
    <property type="match status" value="1"/>
</dbReference>
<evidence type="ECO:0000256" key="2">
    <source>
        <dbReference type="ARBA" id="ARBA00022475"/>
    </source>
</evidence>
<dbReference type="CDD" id="cd06580">
    <property type="entry name" value="TM_PBP1_transp_TpRbsC_like"/>
    <property type="match status" value="1"/>
</dbReference>
<proteinExistence type="predicted"/>
<comment type="caution">
    <text evidence="7">The sequence shown here is derived from an EMBL/GenBank/DDBJ whole genome shotgun (WGS) entry which is preliminary data.</text>
</comment>
<evidence type="ECO:0000313" key="7">
    <source>
        <dbReference type="EMBL" id="MFC0211802.1"/>
    </source>
</evidence>
<keyword evidence="4 6" id="KW-1133">Transmembrane helix</keyword>
<evidence type="ECO:0000313" key="8">
    <source>
        <dbReference type="Proteomes" id="UP001589776"/>
    </source>
</evidence>
<feature type="transmembrane region" description="Helical" evidence="6">
    <location>
        <begin position="196"/>
        <end position="214"/>
    </location>
</feature>
<dbReference type="Proteomes" id="UP001589776">
    <property type="component" value="Unassembled WGS sequence"/>
</dbReference>
<organism evidence="7 8">
    <name type="scientific">Paenibacillus chartarius</name>
    <dbReference type="NCBI Taxonomy" id="747481"/>
    <lineage>
        <taxon>Bacteria</taxon>
        <taxon>Bacillati</taxon>
        <taxon>Bacillota</taxon>
        <taxon>Bacilli</taxon>
        <taxon>Bacillales</taxon>
        <taxon>Paenibacillaceae</taxon>
        <taxon>Paenibacillus</taxon>
    </lineage>
</organism>
<evidence type="ECO:0000256" key="5">
    <source>
        <dbReference type="ARBA" id="ARBA00023136"/>
    </source>
</evidence>
<evidence type="ECO:0000256" key="4">
    <source>
        <dbReference type="ARBA" id="ARBA00022989"/>
    </source>
</evidence>
<dbReference type="PANTHER" id="PTHR47089">
    <property type="entry name" value="ABC TRANSPORTER, PERMEASE PROTEIN"/>
    <property type="match status" value="1"/>
</dbReference>
<dbReference type="RefSeq" id="WP_377468805.1">
    <property type="nucleotide sequence ID" value="NZ_JBHLWN010000022.1"/>
</dbReference>
<feature type="transmembrane region" description="Helical" evidence="6">
    <location>
        <begin position="107"/>
        <end position="131"/>
    </location>
</feature>
<evidence type="ECO:0000256" key="1">
    <source>
        <dbReference type="ARBA" id="ARBA00004651"/>
    </source>
</evidence>
<feature type="transmembrane region" description="Helical" evidence="6">
    <location>
        <begin position="279"/>
        <end position="304"/>
    </location>
</feature>
<reference evidence="7 8" key="1">
    <citation type="submission" date="2024-09" db="EMBL/GenBank/DDBJ databases">
        <authorList>
            <person name="Sun Q."/>
            <person name="Mori K."/>
        </authorList>
    </citation>
    <scope>NUCLEOTIDE SEQUENCE [LARGE SCALE GENOMIC DNA]</scope>
    <source>
        <strain evidence="7 8">CCM 7759</strain>
    </source>
</reference>
<keyword evidence="8" id="KW-1185">Reference proteome</keyword>
<keyword evidence="2" id="KW-1003">Cell membrane</keyword>
<feature type="transmembrane region" description="Helical" evidence="6">
    <location>
        <begin position="143"/>
        <end position="166"/>
    </location>
</feature>
<dbReference type="EMBL" id="JBHLWN010000022">
    <property type="protein sequence ID" value="MFC0211802.1"/>
    <property type="molecule type" value="Genomic_DNA"/>
</dbReference>
<dbReference type="PANTHER" id="PTHR47089:SF1">
    <property type="entry name" value="GUANOSINE ABC TRANSPORTER PERMEASE PROTEIN NUPP"/>
    <property type="match status" value="1"/>
</dbReference>
<sequence>MGKLLKWFGGDSIVVSLVAVLLGLIFGAIIMLLGGYNPVDAYAALLKKVFGSPSDFGEAIREISPLILTGLSVAFAFRTGLFNIGAEGQFLIGMTGATVIGVKLTGLPWIVHAPLAMIVGALAGGLWGAFAGWLKATRGVNEVITTIMLNWIALFFSNYIVSTFLLQPGQQRSRMIQETASMTIPWLSEALGHARIHWGTLVALIGAVLFYVILWRTKLGYELRAVGHNPHAAQYAGMSVNRRMITAMFVAGIFAGLAGVFEVLGVFKYQTVMAGSPGYGFDGIAVSLLGMNNPFGVVIGAALFGGLTYGSAGMSFGADVPPEIIRIVIGSVIFFVATQGIVRFILLPFYRRRNPEVAKA</sequence>
<evidence type="ECO:0000256" key="6">
    <source>
        <dbReference type="SAM" id="Phobius"/>
    </source>
</evidence>
<dbReference type="InterPro" id="IPR001851">
    <property type="entry name" value="ABC_transp_permease"/>
</dbReference>
<keyword evidence="3 6" id="KW-0812">Transmembrane</keyword>
<feature type="transmembrane region" description="Helical" evidence="6">
    <location>
        <begin position="244"/>
        <end position="267"/>
    </location>
</feature>
<gene>
    <name evidence="7" type="ORF">ACFFK0_04920</name>
</gene>
<evidence type="ECO:0000256" key="3">
    <source>
        <dbReference type="ARBA" id="ARBA00022692"/>
    </source>
</evidence>
<feature type="transmembrane region" description="Helical" evidence="6">
    <location>
        <begin position="324"/>
        <end position="346"/>
    </location>
</feature>
<comment type="subcellular location">
    <subcellularLocation>
        <location evidence="1">Cell membrane</location>
        <topology evidence="1">Multi-pass membrane protein</topology>
    </subcellularLocation>
</comment>